<keyword evidence="2" id="KW-1185">Reference proteome</keyword>
<name>B8IE04_METNO</name>
<evidence type="ECO:0000313" key="1">
    <source>
        <dbReference type="EMBL" id="ACL57550.1"/>
    </source>
</evidence>
<organism evidence="1 2">
    <name type="scientific">Methylobacterium nodulans (strain LMG 21967 / CNCM I-2342 / ORS 2060)</name>
    <dbReference type="NCBI Taxonomy" id="460265"/>
    <lineage>
        <taxon>Bacteria</taxon>
        <taxon>Pseudomonadati</taxon>
        <taxon>Pseudomonadota</taxon>
        <taxon>Alphaproteobacteria</taxon>
        <taxon>Hyphomicrobiales</taxon>
        <taxon>Methylobacteriaceae</taxon>
        <taxon>Methylobacterium</taxon>
    </lineage>
</organism>
<dbReference type="RefSeq" id="WP_015929229.1">
    <property type="nucleotide sequence ID" value="NC_011894.1"/>
</dbReference>
<gene>
    <name evidence="1" type="ordered locus">Mnod_2587</name>
</gene>
<dbReference type="KEGG" id="mno:Mnod_2587"/>
<dbReference type="Proteomes" id="UP000008207">
    <property type="component" value="Chromosome"/>
</dbReference>
<protein>
    <submittedName>
        <fullName evidence="1">Uncharacterized protein</fullName>
    </submittedName>
</protein>
<reference evidence="1 2" key="1">
    <citation type="submission" date="2009-01" db="EMBL/GenBank/DDBJ databases">
        <title>Complete sequence of chromosome of Methylobacterium nodulans ORS 2060.</title>
        <authorList>
            <consortium name="US DOE Joint Genome Institute"/>
            <person name="Lucas S."/>
            <person name="Copeland A."/>
            <person name="Lapidus A."/>
            <person name="Glavina del Rio T."/>
            <person name="Dalin E."/>
            <person name="Tice H."/>
            <person name="Bruce D."/>
            <person name="Goodwin L."/>
            <person name="Pitluck S."/>
            <person name="Sims D."/>
            <person name="Brettin T."/>
            <person name="Detter J.C."/>
            <person name="Han C."/>
            <person name="Larimer F."/>
            <person name="Land M."/>
            <person name="Hauser L."/>
            <person name="Kyrpides N."/>
            <person name="Ivanova N."/>
            <person name="Marx C.J."/>
            <person name="Richardson P."/>
        </authorList>
    </citation>
    <scope>NUCLEOTIDE SEQUENCE [LARGE SCALE GENOMIC DNA]</scope>
    <source>
        <strain evidence="2">LMG 21967 / CNCM I-2342 / ORS 2060</strain>
    </source>
</reference>
<accession>B8IE04</accession>
<proteinExistence type="predicted"/>
<dbReference type="AlphaFoldDB" id="B8IE04"/>
<dbReference type="OrthoDB" id="7997982at2"/>
<evidence type="ECO:0000313" key="2">
    <source>
        <dbReference type="Proteomes" id="UP000008207"/>
    </source>
</evidence>
<dbReference type="HOGENOM" id="CLU_187615_1_0_5"/>
<dbReference type="EMBL" id="CP001349">
    <property type="protein sequence ID" value="ACL57550.1"/>
    <property type="molecule type" value="Genomic_DNA"/>
</dbReference>
<sequence>MSALDAYSVFCRKHKPGVRCAVLQDWPVPDFVRGDAWDYVGTIYTTDPLPLGFKPKAAREGMERNGYYLFQVLNA</sequence>